<dbReference type="GeneID" id="30175815"/>
<dbReference type="SUPFAM" id="SSF51735">
    <property type="entry name" value="NAD(P)-binding Rossmann-fold domains"/>
    <property type="match status" value="1"/>
</dbReference>
<dbReference type="PANTHER" id="PTHR42748">
    <property type="entry name" value="NITROGEN METABOLITE REPRESSION PROTEIN NMRA FAMILY MEMBER"/>
    <property type="match status" value="1"/>
</dbReference>
<gene>
    <name evidence="4" type="ORF">I206_106663</name>
</gene>
<feature type="domain" description="NmrA-like" evidence="3">
    <location>
        <begin position="4"/>
        <end position="258"/>
    </location>
</feature>
<name>A0AAJ8L8L0_9TREE</name>
<dbReference type="GO" id="GO:0005634">
    <property type="term" value="C:nucleus"/>
    <property type="evidence" value="ECO:0007669"/>
    <property type="project" value="TreeGrafter"/>
</dbReference>
<evidence type="ECO:0000256" key="1">
    <source>
        <dbReference type="ARBA" id="ARBA00006328"/>
    </source>
</evidence>
<dbReference type="InterPro" id="IPR008030">
    <property type="entry name" value="NmrA-like"/>
</dbReference>
<organism evidence="4 5">
    <name type="scientific">Kwoniella pini CBS 10737</name>
    <dbReference type="NCBI Taxonomy" id="1296096"/>
    <lineage>
        <taxon>Eukaryota</taxon>
        <taxon>Fungi</taxon>
        <taxon>Dikarya</taxon>
        <taxon>Basidiomycota</taxon>
        <taxon>Agaricomycotina</taxon>
        <taxon>Tremellomycetes</taxon>
        <taxon>Tremellales</taxon>
        <taxon>Cryptococcaceae</taxon>
        <taxon>Kwoniella</taxon>
    </lineage>
</organism>
<evidence type="ECO:0000313" key="5">
    <source>
        <dbReference type="Proteomes" id="UP000094020"/>
    </source>
</evidence>
<dbReference type="Gene3D" id="3.90.25.10">
    <property type="entry name" value="UDP-galactose 4-epimerase, domain 1"/>
    <property type="match status" value="1"/>
</dbReference>
<accession>A0AAJ8L8L0</accession>
<reference evidence="4" key="2">
    <citation type="submission" date="2024-02" db="EMBL/GenBank/DDBJ databases">
        <title>Comparative genomics of Cryptococcus and Kwoniella reveals pathogenesis evolution and contrasting modes of karyotype evolution via chromosome fusion or intercentromeric recombination.</title>
        <authorList>
            <person name="Coelho M.A."/>
            <person name="David-Palma M."/>
            <person name="Shea T."/>
            <person name="Bowers K."/>
            <person name="McGinley-Smith S."/>
            <person name="Mohammad A.W."/>
            <person name="Gnirke A."/>
            <person name="Yurkov A.M."/>
            <person name="Nowrousian M."/>
            <person name="Sun S."/>
            <person name="Cuomo C.A."/>
            <person name="Heitman J."/>
        </authorList>
    </citation>
    <scope>NUCLEOTIDE SEQUENCE</scope>
    <source>
        <strain evidence="4">CBS 10737</strain>
    </source>
</reference>
<dbReference type="KEGG" id="kpin:30175815"/>
<evidence type="ECO:0000313" key="4">
    <source>
        <dbReference type="EMBL" id="WWC72699.1"/>
    </source>
</evidence>
<evidence type="ECO:0000256" key="2">
    <source>
        <dbReference type="ARBA" id="ARBA00022857"/>
    </source>
</evidence>
<dbReference type="Pfam" id="PF05368">
    <property type="entry name" value="NmrA"/>
    <property type="match status" value="1"/>
</dbReference>
<proteinExistence type="inferred from homology"/>
<dbReference type="Gene3D" id="3.40.50.720">
    <property type="entry name" value="NAD(P)-binding Rossmann-like Domain"/>
    <property type="match status" value="1"/>
</dbReference>
<sequence length="276" mass="31531">MSAKQTILVIGATGKQGGAVIRSLDKSKYRIIAATRDASSEKSKSLGVDLVEGSLEEPDSLFKEPIDGLFFALGSQDPDEQLKQGLAIIEAAEKHKVKHIVYSGSDSSGIEHTGIPFFDIKREIEKFIKSKTNLIKWTILSPVGFMENFYWQLYLDQVSTTWKDNYEKHKIYKLITVEDIGKIVSESFEKPEKFNEKHLNIVGDEKTPDQIIEIWKQVTGKELKANQTPIFPPGLDVAFQFFIDHQFEADLEENRRLFPWLTDFKSWLEKTPFAKK</sequence>
<dbReference type="AlphaFoldDB" id="A0AAJ8L8L0"/>
<keyword evidence="5" id="KW-1185">Reference proteome</keyword>
<dbReference type="PANTHER" id="PTHR42748:SF7">
    <property type="entry name" value="NMRA LIKE REDOX SENSOR 1-RELATED"/>
    <property type="match status" value="1"/>
</dbReference>
<dbReference type="RefSeq" id="XP_070059476.1">
    <property type="nucleotide sequence ID" value="XM_070203375.1"/>
</dbReference>
<evidence type="ECO:0000259" key="3">
    <source>
        <dbReference type="Pfam" id="PF05368"/>
    </source>
</evidence>
<dbReference type="InterPro" id="IPR036291">
    <property type="entry name" value="NAD(P)-bd_dom_sf"/>
</dbReference>
<comment type="similarity">
    <text evidence="1">Belongs to the NmrA-type oxidoreductase family.</text>
</comment>
<keyword evidence="2" id="KW-0521">NADP</keyword>
<reference evidence="4" key="1">
    <citation type="submission" date="2013-07" db="EMBL/GenBank/DDBJ databases">
        <authorList>
            <consortium name="The Broad Institute Genome Sequencing Platform"/>
            <person name="Cuomo C."/>
            <person name="Litvintseva A."/>
            <person name="Chen Y."/>
            <person name="Heitman J."/>
            <person name="Sun S."/>
            <person name="Springer D."/>
            <person name="Dromer F."/>
            <person name="Young S.K."/>
            <person name="Zeng Q."/>
            <person name="Gargeya S."/>
            <person name="Fitzgerald M."/>
            <person name="Abouelleil A."/>
            <person name="Alvarado L."/>
            <person name="Berlin A.M."/>
            <person name="Chapman S.B."/>
            <person name="Dewar J."/>
            <person name="Goldberg J."/>
            <person name="Griggs A."/>
            <person name="Gujja S."/>
            <person name="Hansen M."/>
            <person name="Howarth C."/>
            <person name="Imamovic A."/>
            <person name="Larimer J."/>
            <person name="McCowan C."/>
            <person name="Murphy C."/>
            <person name="Pearson M."/>
            <person name="Priest M."/>
            <person name="Roberts A."/>
            <person name="Saif S."/>
            <person name="Shea T."/>
            <person name="Sykes S."/>
            <person name="Wortman J."/>
            <person name="Nusbaum C."/>
            <person name="Birren B."/>
        </authorList>
    </citation>
    <scope>NUCLEOTIDE SEQUENCE</scope>
    <source>
        <strain evidence="4">CBS 10737</strain>
    </source>
</reference>
<dbReference type="EMBL" id="CP144527">
    <property type="protein sequence ID" value="WWC72699.1"/>
    <property type="molecule type" value="Genomic_DNA"/>
</dbReference>
<protein>
    <recommendedName>
        <fullName evidence="3">NmrA-like domain-containing protein</fullName>
    </recommendedName>
</protein>
<dbReference type="Proteomes" id="UP000094020">
    <property type="component" value="Chromosome 9"/>
</dbReference>
<dbReference type="InterPro" id="IPR051164">
    <property type="entry name" value="NmrA-like_oxidored"/>
</dbReference>